<keyword evidence="2 4" id="KW-0472">Membrane</keyword>
<proteinExistence type="predicted"/>
<dbReference type="OrthoDB" id="4774723at2"/>
<evidence type="ECO:0000256" key="4">
    <source>
        <dbReference type="SAM" id="Phobius"/>
    </source>
</evidence>
<feature type="region of interest" description="Disordered" evidence="3">
    <location>
        <begin position="1"/>
        <end position="22"/>
    </location>
</feature>
<comment type="caution">
    <text evidence="5">The sequence shown here is derived from an EMBL/GenBank/DDBJ whole genome shotgun (WGS) entry which is preliminary data.</text>
</comment>
<evidence type="ECO:0008006" key="7">
    <source>
        <dbReference type="Google" id="ProtNLM"/>
    </source>
</evidence>
<gene>
    <name evidence="5" type="ORF">FK531_13120</name>
</gene>
<evidence type="ECO:0000313" key="6">
    <source>
        <dbReference type="Proteomes" id="UP000316256"/>
    </source>
</evidence>
<evidence type="ECO:0000256" key="3">
    <source>
        <dbReference type="SAM" id="MobiDB-lite"/>
    </source>
</evidence>
<evidence type="ECO:0000256" key="2">
    <source>
        <dbReference type="ARBA" id="ARBA00023136"/>
    </source>
</evidence>
<protein>
    <recommendedName>
        <fullName evidence="7">Mce-associated membrane protein</fullName>
    </recommendedName>
</protein>
<feature type="transmembrane region" description="Helical" evidence="4">
    <location>
        <begin position="29"/>
        <end position="51"/>
    </location>
</feature>
<dbReference type="EMBL" id="VIGH01000005">
    <property type="protein sequence ID" value="TQF68738.1"/>
    <property type="molecule type" value="Genomic_DNA"/>
</dbReference>
<comment type="subcellular location">
    <subcellularLocation>
        <location evidence="1">Membrane</location>
    </subcellularLocation>
</comment>
<keyword evidence="4" id="KW-0812">Transmembrane</keyword>
<keyword evidence="4" id="KW-1133">Transmembrane helix</keyword>
<dbReference type="Proteomes" id="UP000316256">
    <property type="component" value="Unassembled WGS sequence"/>
</dbReference>
<organism evidence="5 6">
    <name type="scientific">Rhodococcus spelaei</name>
    <dbReference type="NCBI Taxonomy" id="2546320"/>
    <lineage>
        <taxon>Bacteria</taxon>
        <taxon>Bacillati</taxon>
        <taxon>Actinomycetota</taxon>
        <taxon>Actinomycetes</taxon>
        <taxon>Mycobacteriales</taxon>
        <taxon>Nocardiaceae</taxon>
        <taxon>Rhodococcus</taxon>
    </lineage>
</organism>
<evidence type="ECO:0000256" key="1">
    <source>
        <dbReference type="ARBA" id="ARBA00004370"/>
    </source>
</evidence>
<keyword evidence="6" id="KW-1185">Reference proteome</keyword>
<accession>A0A541B907</accession>
<dbReference type="PANTHER" id="PTHR37042">
    <property type="entry name" value="OUTER MEMBRANE PROTEIN RV1973"/>
    <property type="match status" value="1"/>
</dbReference>
<dbReference type="PANTHER" id="PTHR37042:SF4">
    <property type="entry name" value="OUTER MEMBRANE PROTEIN RV1973"/>
    <property type="match status" value="1"/>
</dbReference>
<name>A0A541B907_9NOCA</name>
<dbReference type="GO" id="GO:0016020">
    <property type="term" value="C:membrane"/>
    <property type="evidence" value="ECO:0007669"/>
    <property type="project" value="UniProtKB-SubCell"/>
</dbReference>
<reference evidence="5 6" key="1">
    <citation type="submission" date="2019-06" db="EMBL/GenBank/DDBJ databases">
        <title>Rhodococcus spaelei sp. nov., isolated from a cave.</title>
        <authorList>
            <person name="Lee S.D."/>
        </authorList>
    </citation>
    <scope>NUCLEOTIDE SEQUENCE [LARGE SCALE GENOMIC DNA]</scope>
    <source>
        <strain evidence="5 6">C9-5</strain>
    </source>
</reference>
<evidence type="ECO:0000313" key="5">
    <source>
        <dbReference type="EMBL" id="TQF68738.1"/>
    </source>
</evidence>
<dbReference type="AlphaFoldDB" id="A0A541B907"/>
<sequence length="184" mass="19356">MGDAQATDARTEVESAAAPADGGRGRSGILLPAALGAVVLLLAAVCGALLWQHHSVTAAQSERESFLRAARDGATNMTTISHQHPEQDVQRVLDGATGQFHDDFEQSADSYISVVKQAQVSAVAERVDAGIESEGDGTATVLVQVTSKVTNRTGPEAQPRISRLRVTVDEVDGGYKVSKMEFVA</sequence>
<dbReference type="RefSeq" id="WP_142099980.1">
    <property type="nucleotide sequence ID" value="NZ_VIGH01000005.1"/>
</dbReference>